<sequence>MSTAKEPDASGSIHIDASPEQVYSLVSDPGVLAELAGEYEGFRWLGGATESVPGARFRGRNRNGFFRWSTTATVTDAAEGEKFAFDVAVGPLKVARWQYDFEPDGDGCRVVESTWDRRPGWARVVTGVVVGTMDRAGINKRNIDKTLAGVKRRAESVTAG</sequence>
<dbReference type="Pfam" id="PF10604">
    <property type="entry name" value="Polyketide_cyc2"/>
    <property type="match status" value="1"/>
</dbReference>
<evidence type="ECO:0000313" key="2">
    <source>
        <dbReference type="Proteomes" id="UP000564573"/>
    </source>
</evidence>
<reference evidence="1 2" key="1">
    <citation type="submission" date="2020-08" db="EMBL/GenBank/DDBJ databases">
        <title>Sequencing the genomes of 1000 actinobacteria strains.</title>
        <authorList>
            <person name="Klenk H.-P."/>
        </authorList>
    </citation>
    <scope>NUCLEOTIDE SEQUENCE [LARGE SCALE GENOMIC DNA]</scope>
    <source>
        <strain evidence="1 2">DSM 45267</strain>
    </source>
</reference>
<name>A0A839XQD8_9PSEU</name>
<gene>
    <name evidence="1" type="ORF">FB384_001767</name>
</gene>
<dbReference type="Proteomes" id="UP000564573">
    <property type="component" value="Unassembled WGS sequence"/>
</dbReference>
<proteinExistence type="predicted"/>
<dbReference type="InterPro" id="IPR023393">
    <property type="entry name" value="START-like_dom_sf"/>
</dbReference>
<dbReference type="SUPFAM" id="SSF55961">
    <property type="entry name" value="Bet v1-like"/>
    <property type="match status" value="1"/>
</dbReference>
<evidence type="ECO:0000313" key="1">
    <source>
        <dbReference type="EMBL" id="MBB3662863.1"/>
    </source>
</evidence>
<organism evidence="1 2">
    <name type="scientific">Prauserella sediminis</name>
    <dbReference type="NCBI Taxonomy" id="577680"/>
    <lineage>
        <taxon>Bacteria</taxon>
        <taxon>Bacillati</taxon>
        <taxon>Actinomycetota</taxon>
        <taxon>Actinomycetes</taxon>
        <taxon>Pseudonocardiales</taxon>
        <taxon>Pseudonocardiaceae</taxon>
        <taxon>Prauserella</taxon>
        <taxon>Prauserella salsuginis group</taxon>
    </lineage>
</organism>
<protein>
    <recommendedName>
        <fullName evidence="3">Polyketide cyclase/dehydrase/lipid transport protein</fullName>
    </recommendedName>
</protein>
<dbReference type="CDD" id="cd07812">
    <property type="entry name" value="SRPBCC"/>
    <property type="match status" value="1"/>
</dbReference>
<dbReference type="EMBL" id="JACIBS010000001">
    <property type="protein sequence ID" value="MBB3662863.1"/>
    <property type="molecule type" value="Genomic_DNA"/>
</dbReference>
<keyword evidence="2" id="KW-1185">Reference proteome</keyword>
<comment type="caution">
    <text evidence="1">The sequence shown here is derived from an EMBL/GenBank/DDBJ whole genome shotgun (WGS) entry which is preliminary data.</text>
</comment>
<evidence type="ECO:0008006" key="3">
    <source>
        <dbReference type="Google" id="ProtNLM"/>
    </source>
</evidence>
<dbReference type="AlphaFoldDB" id="A0A839XQD8"/>
<dbReference type="RefSeq" id="WP_183781324.1">
    <property type="nucleotide sequence ID" value="NZ_JACIBS010000001.1"/>
</dbReference>
<accession>A0A839XQD8</accession>
<dbReference type="Gene3D" id="3.30.530.20">
    <property type="match status" value="1"/>
</dbReference>
<dbReference type="InterPro" id="IPR019587">
    <property type="entry name" value="Polyketide_cyclase/dehydratase"/>
</dbReference>